<protein>
    <submittedName>
        <fullName evidence="2">Uncharacterized protein</fullName>
    </submittedName>
</protein>
<sequence>MINYSINIENDSGYRFQPWFTRIFYYITYIFFLIDLSFLSKILKGTIACSDLLHLLNFHIPTFSFRSIPTFTIPFHHTSDISTTTLLIVYPLHIKIFICTIYSTY</sequence>
<accession>A0A2S2P838</accession>
<keyword evidence="1" id="KW-0472">Membrane</keyword>
<organism evidence="2">
    <name type="scientific">Schizaphis graminum</name>
    <name type="common">Green bug aphid</name>
    <dbReference type="NCBI Taxonomy" id="13262"/>
    <lineage>
        <taxon>Eukaryota</taxon>
        <taxon>Metazoa</taxon>
        <taxon>Ecdysozoa</taxon>
        <taxon>Arthropoda</taxon>
        <taxon>Hexapoda</taxon>
        <taxon>Insecta</taxon>
        <taxon>Pterygota</taxon>
        <taxon>Neoptera</taxon>
        <taxon>Paraneoptera</taxon>
        <taxon>Hemiptera</taxon>
        <taxon>Sternorrhyncha</taxon>
        <taxon>Aphidomorpha</taxon>
        <taxon>Aphidoidea</taxon>
        <taxon>Aphididae</taxon>
        <taxon>Aphidini</taxon>
        <taxon>Schizaphis</taxon>
    </lineage>
</organism>
<feature type="transmembrane region" description="Helical" evidence="1">
    <location>
        <begin position="23"/>
        <end position="43"/>
    </location>
</feature>
<keyword evidence="1" id="KW-0812">Transmembrane</keyword>
<name>A0A2S2P838_SCHGA</name>
<reference evidence="2" key="1">
    <citation type="submission" date="2018-04" db="EMBL/GenBank/DDBJ databases">
        <title>Transcriptome of Schizaphis graminum biotype I.</title>
        <authorList>
            <person name="Scully E.D."/>
            <person name="Geib S.M."/>
            <person name="Palmer N.A."/>
            <person name="Koch K."/>
            <person name="Bradshaw J."/>
            <person name="Heng-Moss T."/>
            <person name="Sarath G."/>
        </authorList>
    </citation>
    <scope>NUCLEOTIDE SEQUENCE</scope>
</reference>
<evidence type="ECO:0000256" key="1">
    <source>
        <dbReference type="SAM" id="Phobius"/>
    </source>
</evidence>
<dbReference type="AlphaFoldDB" id="A0A2S2P838"/>
<gene>
    <name evidence="2" type="ORF">g.116784</name>
</gene>
<keyword evidence="1" id="KW-1133">Transmembrane helix</keyword>
<evidence type="ECO:0000313" key="2">
    <source>
        <dbReference type="EMBL" id="MBY25086.1"/>
    </source>
</evidence>
<dbReference type="EMBL" id="GGMR01012467">
    <property type="protein sequence ID" value="MBY25086.1"/>
    <property type="molecule type" value="Transcribed_RNA"/>
</dbReference>
<proteinExistence type="predicted"/>